<name>A0ABW0VJJ1_9ACTN</name>
<organism evidence="1 2">
    <name type="scientific">Kitasatospora cinereorecta</name>
    <dbReference type="NCBI Taxonomy" id="285560"/>
    <lineage>
        <taxon>Bacteria</taxon>
        <taxon>Bacillati</taxon>
        <taxon>Actinomycetota</taxon>
        <taxon>Actinomycetes</taxon>
        <taxon>Kitasatosporales</taxon>
        <taxon>Streptomycetaceae</taxon>
        <taxon>Kitasatospora</taxon>
    </lineage>
</organism>
<dbReference type="RefSeq" id="WP_380232150.1">
    <property type="nucleotide sequence ID" value="NZ_JBHSOC010000075.1"/>
</dbReference>
<dbReference type="InterPro" id="IPR011990">
    <property type="entry name" value="TPR-like_helical_dom_sf"/>
</dbReference>
<evidence type="ECO:0000313" key="2">
    <source>
        <dbReference type="Proteomes" id="UP001596066"/>
    </source>
</evidence>
<dbReference type="Gene3D" id="1.25.40.10">
    <property type="entry name" value="Tetratricopeptide repeat domain"/>
    <property type="match status" value="1"/>
</dbReference>
<reference evidence="2" key="1">
    <citation type="journal article" date="2019" name="Int. J. Syst. Evol. Microbiol.">
        <title>The Global Catalogue of Microorganisms (GCM) 10K type strain sequencing project: providing services to taxonomists for standard genome sequencing and annotation.</title>
        <authorList>
            <consortium name="The Broad Institute Genomics Platform"/>
            <consortium name="The Broad Institute Genome Sequencing Center for Infectious Disease"/>
            <person name="Wu L."/>
            <person name="Ma J."/>
        </authorList>
    </citation>
    <scope>NUCLEOTIDE SEQUENCE [LARGE SCALE GENOMIC DNA]</scope>
    <source>
        <strain evidence="2">CGMCC 4.1622</strain>
    </source>
</reference>
<keyword evidence="2" id="KW-1185">Reference proteome</keyword>
<sequence>MLGPDHPDTLTARSNLARWRGKARDAAGATSAYEQLLEHQLRIMSPDHPEILTTQVGLYYWRSRAQG</sequence>
<dbReference type="EMBL" id="JBHSOC010000075">
    <property type="protein sequence ID" value="MFC5645608.1"/>
    <property type="molecule type" value="Genomic_DNA"/>
</dbReference>
<protein>
    <recommendedName>
        <fullName evidence="3">Tetratricopeptide repeat protein</fullName>
    </recommendedName>
</protein>
<evidence type="ECO:0008006" key="3">
    <source>
        <dbReference type="Google" id="ProtNLM"/>
    </source>
</evidence>
<accession>A0ABW0VJJ1</accession>
<evidence type="ECO:0000313" key="1">
    <source>
        <dbReference type="EMBL" id="MFC5645608.1"/>
    </source>
</evidence>
<gene>
    <name evidence="1" type="ORF">ACFPZF_30215</name>
</gene>
<dbReference type="Proteomes" id="UP001596066">
    <property type="component" value="Unassembled WGS sequence"/>
</dbReference>
<proteinExistence type="predicted"/>
<comment type="caution">
    <text evidence="1">The sequence shown here is derived from an EMBL/GenBank/DDBJ whole genome shotgun (WGS) entry which is preliminary data.</text>
</comment>